<keyword evidence="3" id="KW-1185">Reference proteome</keyword>
<reference evidence="1" key="2">
    <citation type="submission" date="2023-03" db="EMBL/GenBank/DDBJ databases">
        <title>Bacterial isolates from washroom surfaces on a university campus.</title>
        <authorList>
            <person name="Holman D.B."/>
            <person name="Gzyl K.E."/>
            <person name="Taheri A.E."/>
        </authorList>
    </citation>
    <scope>NUCLEOTIDE SEQUENCE</scope>
    <source>
        <strain evidence="1">RD03</strain>
    </source>
</reference>
<accession>A0A8E2I3I7</accession>
<evidence type="ECO:0000313" key="3">
    <source>
        <dbReference type="Proteomes" id="UP000189761"/>
    </source>
</evidence>
<dbReference type="Proteomes" id="UP001159179">
    <property type="component" value="Unassembled WGS sequence"/>
</dbReference>
<gene>
    <name evidence="2" type="ORF">BWZ43_22910</name>
    <name evidence="1" type="ORF">P5X88_00185</name>
</gene>
<dbReference type="RefSeq" id="WP_058003732.1">
    <property type="nucleotide sequence ID" value="NZ_BOQX01000008.1"/>
</dbReference>
<dbReference type="GeneID" id="79869717"/>
<comment type="caution">
    <text evidence="2">The sequence shown here is derived from an EMBL/GenBank/DDBJ whole genome shotgun (WGS) entry which is preliminary data.</text>
</comment>
<sequence>MPVKVTMANGKEYLVDTHIDDFMKKVTNQMGLMTNVIQKFGNLIINPTFISSVEVIDRDKAL</sequence>
<dbReference type="Proteomes" id="UP000189761">
    <property type="component" value="Unassembled WGS sequence"/>
</dbReference>
<proteinExistence type="predicted"/>
<dbReference type="AlphaFoldDB" id="A0A8E2I3I7"/>
<evidence type="ECO:0000313" key="1">
    <source>
        <dbReference type="EMBL" id="MDH5159335.1"/>
    </source>
</evidence>
<dbReference type="EMBL" id="JAROYP010000001">
    <property type="protein sequence ID" value="MDH5159335.1"/>
    <property type="molecule type" value="Genomic_DNA"/>
</dbReference>
<name>A0A8E2I3I7_9BACI</name>
<reference evidence="2 3" key="1">
    <citation type="submission" date="2017-01" db="EMBL/GenBank/DDBJ databases">
        <title>Draft genome sequence of Bacillus oleronius.</title>
        <authorList>
            <person name="Allam M."/>
        </authorList>
    </citation>
    <scope>NUCLEOTIDE SEQUENCE [LARGE SCALE GENOMIC DNA]</scope>
    <source>
        <strain evidence="2 3">DSM 9356</strain>
    </source>
</reference>
<protein>
    <submittedName>
        <fullName evidence="2">Uncharacterized protein</fullName>
    </submittedName>
</protein>
<dbReference type="EMBL" id="MTLA01000378">
    <property type="protein sequence ID" value="OOP66074.1"/>
    <property type="molecule type" value="Genomic_DNA"/>
</dbReference>
<evidence type="ECO:0000313" key="2">
    <source>
        <dbReference type="EMBL" id="OOP66074.1"/>
    </source>
</evidence>
<organism evidence="2 3">
    <name type="scientific">Heyndrickxia oleronia</name>
    <dbReference type="NCBI Taxonomy" id="38875"/>
    <lineage>
        <taxon>Bacteria</taxon>
        <taxon>Bacillati</taxon>
        <taxon>Bacillota</taxon>
        <taxon>Bacilli</taxon>
        <taxon>Bacillales</taxon>
        <taxon>Bacillaceae</taxon>
        <taxon>Heyndrickxia</taxon>
    </lineage>
</organism>